<feature type="compositionally biased region" description="Polar residues" evidence="4">
    <location>
        <begin position="658"/>
        <end position="675"/>
    </location>
</feature>
<evidence type="ECO:0000259" key="5">
    <source>
        <dbReference type="Pfam" id="PF08167"/>
    </source>
</evidence>
<reference evidence="7" key="1">
    <citation type="submission" date="2025-08" db="UniProtKB">
        <authorList>
            <consortium name="RefSeq"/>
        </authorList>
    </citation>
    <scope>IDENTIFICATION</scope>
    <source>
        <tissue evidence="7">Thorax and Abdomen</tissue>
    </source>
</reference>
<evidence type="ECO:0000256" key="4">
    <source>
        <dbReference type="SAM" id="MobiDB-lite"/>
    </source>
</evidence>
<proteinExistence type="inferred from homology"/>
<evidence type="ECO:0000313" key="6">
    <source>
        <dbReference type="Proteomes" id="UP000829291"/>
    </source>
</evidence>
<dbReference type="RefSeq" id="XP_015516116.1">
    <property type="nucleotide sequence ID" value="XM_015660630.2"/>
</dbReference>
<protein>
    <submittedName>
        <fullName evidence="7">Proline-, glutamic acid- and leucine-rich protein 1</fullName>
    </submittedName>
</protein>
<feature type="compositionally biased region" description="Basic and acidic residues" evidence="4">
    <location>
        <begin position="701"/>
        <end position="713"/>
    </location>
</feature>
<dbReference type="PANTHER" id="PTHR34105">
    <property type="entry name" value="PROLINE-, GLUTAMIC ACID- AND LEUCINE-RICH PROTEIN 1"/>
    <property type="match status" value="1"/>
</dbReference>
<dbReference type="PANTHER" id="PTHR34105:SF1">
    <property type="entry name" value="PROLINE-, GLUTAMIC ACID- AND LEUCINE-RICH PROTEIN 1"/>
    <property type="match status" value="1"/>
</dbReference>
<gene>
    <name evidence="7" type="primary">LOC107221559</name>
</gene>
<organism evidence="7">
    <name type="scientific">Neodiprion lecontei</name>
    <name type="common">Redheaded pine sawfly</name>
    <dbReference type="NCBI Taxonomy" id="441921"/>
    <lineage>
        <taxon>Eukaryota</taxon>
        <taxon>Metazoa</taxon>
        <taxon>Ecdysozoa</taxon>
        <taxon>Arthropoda</taxon>
        <taxon>Hexapoda</taxon>
        <taxon>Insecta</taxon>
        <taxon>Pterygota</taxon>
        <taxon>Neoptera</taxon>
        <taxon>Endopterygota</taxon>
        <taxon>Hymenoptera</taxon>
        <taxon>Tenthredinoidea</taxon>
        <taxon>Diprionidae</taxon>
        <taxon>Diprioninae</taxon>
        <taxon>Neodiprion</taxon>
    </lineage>
</organism>
<evidence type="ECO:0000256" key="1">
    <source>
        <dbReference type="ARBA" id="ARBA00004123"/>
    </source>
</evidence>
<dbReference type="Proteomes" id="UP000829291">
    <property type="component" value="Chromosome 4"/>
</dbReference>
<dbReference type="Pfam" id="PF08167">
    <property type="entry name" value="RIX1"/>
    <property type="match status" value="1"/>
</dbReference>
<comment type="similarity">
    <text evidence="2">Belongs to the RIX1/PELP1 family.</text>
</comment>
<feature type="domain" description="Pre-rRNA-processing protein RIX1 N-terminal" evidence="5">
    <location>
        <begin position="42"/>
        <end position="188"/>
    </location>
</feature>
<dbReference type="FunCoup" id="A0A6J0BN46">
    <property type="interactions" value="111"/>
</dbReference>
<dbReference type="InParanoid" id="A0A6J0BN46"/>
<dbReference type="OrthoDB" id="20900at2759"/>
<evidence type="ECO:0000256" key="2">
    <source>
        <dbReference type="ARBA" id="ARBA00010511"/>
    </source>
</evidence>
<dbReference type="GO" id="GO:0006364">
    <property type="term" value="P:rRNA processing"/>
    <property type="evidence" value="ECO:0007669"/>
    <property type="project" value="TreeGrafter"/>
</dbReference>
<feature type="region of interest" description="Disordered" evidence="4">
    <location>
        <begin position="612"/>
        <end position="686"/>
    </location>
</feature>
<dbReference type="KEGG" id="nlo:107221559"/>
<name>A0A6J0BN46_NEOLC</name>
<dbReference type="AlphaFoldDB" id="A0A6J0BN46"/>
<dbReference type="GeneID" id="107221559"/>
<feature type="region of interest" description="Disordered" evidence="4">
    <location>
        <begin position="698"/>
        <end position="767"/>
    </location>
</feature>
<keyword evidence="6" id="KW-1185">Reference proteome</keyword>
<dbReference type="InterPro" id="IPR016024">
    <property type="entry name" value="ARM-type_fold"/>
</dbReference>
<comment type="subcellular location">
    <subcellularLocation>
        <location evidence="1">Nucleus</location>
    </subcellularLocation>
</comment>
<dbReference type="SUPFAM" id="SSF48371">
    <property type="entry name" value="ARM repeat"/>
    <property type="match status" value="1"/>
</dbReference>
<evidence type="ECO:0000256" key="3">
    <source>
        <dbReference type="ARBA" id="ARBA00023242"/>
    </source>
</evidence>
<dbReference type="GO" id="GO:0005634">
    <property type="term" value="C:nucleus"/>
    <property type="evidence" value="ECO:0007669"/>
    <property type="project" value="UniProtKB-SubCell"/>
</dbReference>
<accession>A0A6J0BN46</accession>
<sequence length="782" mass="87325">MADILNLISTSNQNNDERYKFIQDLLVYKSDVPFDKDEVNAIQNSLLSLINNHLNHAATRHEGLKLLLKTLPRCSRDVLLKHAMLWMTKALQSLEAVQNEQLQVTTAAKVVATLAISCKTIPELQKQISMQNVKQIITHANNLPDARRFGAIFYLVAVLLYHYPEPCERLQVTIRKLILPLVDSGQDNLVNAGARCFALLTAATERSFQPIAGKANLTAWTHSQILICNSLHETMDDLFSGVAEIEHIDIGDKLTLPIIPQTDMMLHYLGLERRFNNLCIYLGITLRGCGSKNSVSPSNIFKILSRGLFITPAGLGNENAFRKQILHLILPNLHSSLLHVLDAFVLGFGKELVPYAQTILQLLHQVLTWTKKTTENTRTLGGTRPFKNIRIRVYKSLSTWLMHAGVLSGVENVCEELLSHILKDIVPEKDRVVLSVQKTHNMSKRALKRHRESQFDNNMSQTNILHDSNPLVNADLVDEALVALQNIFLNTGCRMKASFYESSESMLVALLHDCYLETHEETFYKRSATCRLNLVKALKMLQLNPHPLVPPPTQYCLEIFQMAQNDADTNVSHEAKIALAEIEKIAHPAAPTLRLPIVVDLGDRENEPIELDFAMDSNMGPKTAHTSSPNNEDRAGHSPSPILEDPEDESLDTRVNLDETNLDTNNENQENVSEPESTKEKRMSDSSAVEIILISITEQVDDSRSGDDSRENTLDDSTNNKGDPSHDTAEAADADEPQVKRQNIEITESVSGKTADKPQGEIDSEDDAAMLDSFCDAVQGEK</sequence>
<dbReference type="InterPro" id="IPR012583">
    <property type="entry name" value="RIX1_N"/>
</dbReference>
<keyword evidence="3" id="KW-0539">Nucleus</keyword>
<evidence type="ECO:0000313" key="7">
    <source>
        <dbReference type="RefSeq" id="XP_015516116.1"/>
    </source>
</evidence>